<proteinExistence type="predicted"/>
<gene>
    <name evidence="3" type="ORF">SCOCK_70112</name>
</gene>
<keyword evidence="4" id="KW-1185">Reference proteome</keyword>
<dbReference type="AlphaFoldDB" id="A0A9W4GUQ9"/>
<comment type="caution">
    <text evidence="3">The sequence shown here is derived from an EMBL/GenBank/DDBJ whole genome shotgun (WGS) entry which is preliminary data.</text>
</comment>
<evidence type="ECO:0000256" key="1">
    <source>
        <dbReference type="SAM" id="MobiDB-lite"/>
    </source>
</evidence>
<organism evidence="3 4">
    <name type="scientific">Actinacidiphila cocklensis</name>
    <dbReference type="NCBI Taxonomy" id="887465"/>
    <lineage>
        <taxon>Bacteria</taxon>
        <taxon>Bacillati</taxon>
        <taxon>Actinomycetota</taxon>
        <taxon>Actinomycetes</taxon>
        <taxon>Kitasatosporales</taxon>
        <taxon>Streptomycetaceae</taxon>
        <taxon>Actinacidiphila</taxon>
    </lineage>
</organism>
<reference evidence="3" key="1">
    <citation type="submission" date="2021-05" db="EMBL/GenBank/DDBJ databases">
        <authorList>
            <person name="Arsene-Ploetze F."/>
        </authorList>
    </citation>
    <scope>NUCLEOTIDE SEQUENCE</scope>
    <source>
        <strain evidence="3">DSM 42138</strain>
    </source>
</reference>
<evidence type="ECO:0000313" key="3">
    <source>
        <dbReference type="EMBL" id="CAG6398429.1"/>
    </source>
</evidence>
<name>A0A9W4GUQ9_9ACTN</name>
<feature type="domain" description="A-factor biosynthesis hotdog" evidence="2">
    <location>
        <begin position="20"/>
        <end position="108"/>
    </location>
</feature>
<dbReference type="Pfam" id="PF03756">
    <property type="entry name" value="AfsA"/>
    <property type="match status" value="2"/>
</dbReference>
<sequence length="308" mass="33115">MTTDPVAALAFDQLVPPETVNRRSPREVFVTDHARLGADEYAIAVRIAPDHPLWSDQRAPWHDPLALTEAFRQAFVVVRNGYLDVPRGTPSAVQQITLNVPGTDVFRADGATPLQGVVKVRVTQTDDSFDIAGDFVVGSVPAMSLSFSSLLFDRDYYREIREYQRSRRAADLAAAPDAKPVDPGSVGRNDPANVVIGPAVRPDRYPLLVDRTHPSFFDRDYDHIPASLLIEAMRQSALLSAAEAGLRTGEAALTRAELDFGIFVEIDVPAECAVSVAGGPGSMAATLGIDQGGVRVASGTLELTGLNP</sequence>
<dbReference type="InterPro" id="IPR005509">
    <property type="entry name" value="AfsA_hotdog_dom"/>
</dbReference>
<dbReference type="RefSeq" id="WP_251499803.1">
    <property type="nucleotide sequence ID" value="NZ_CAJSLV010000103.1"/>
</dbReference>
<accession>A0A9W4GUQ9</accession>
<feature type="compositionally biased region" description="Low complexity" evidence="1">
    <location>
        <begin position="171"/>
        <end position="183"/>
    </location>
</feature>
<evidence type="ECO:0000313" key="4">
    <source>
        <dbReference type="Proteomes" id="UP001152519"/>
    </source>
</evidence>
<dbReference type="EMBL" id="CAJSLV010000103">
    <property type="protein sequence ID" value="CAG6398429.1"/>
    <property type="molecule type" value="Genomic_DNA"/>
</dbReference>
<dbReference type="Proteomes" id="UP001152519">
    <property type="component" value="Unassembled WGS sequence"/>
</dbReference>
<feature type="region of interest" description="Disordered" evidence="1">
    <location>
        <begin position="171"/>
        <end position="192"/>
    </location>
</feature>
<evidence type="ECO:0000259" key="2">
    <source>
        <dbReference type="Pfam" id="PF03756"/>
    </source>
</evidence>
<protein>
    <submittedName>
        <fullName evidence="3">A-factor biosynthesis hotdog domain-containing protein</fullName>
    </submittedName>
</protein>
<feature type="domain" description="A-factor biosynthesis hotdog" evidence="2">
    <location>
        <begin position="186"/>
        <end position="301"/>
    </location>
</feature>